<evidence type="ECO:0000256" key="2">
    <source>
        <dbReference type="SAM" id="SignalP"/>
    </source>
</evidence>
<dbReference type="SUPFAM" id="SSF53850">
    <property type="entry name" value="Periplasmic binding protein-like II"/>
    <property type="match status" value="1"/>
</dbReference>
<dbReference type="EMBL" id="CP002480">
    <property type="protein sequence ID" value="ADW67584.1"/>
    <property type="molecule type" value="Genomic_DNA"/>
</dbReference>
<evidence type="ECO:0000313" key="4">
    <source>
        <dbReference type="EMBL" id="ADW67584.1"/>
    </source>
</evidence>
<organism evidence="5">
    <name type="scientific">Granulicella tundricola (strain ATCC BAA-1859 / DSM 23138 / MP5ACTX9)</name>
    <dbReference type="NCBI Taxonomy" id="1198114"/>
    <lineage>
        <taxon>Bacteria</taxon>
        <taxon>Pseudomonadati</taxon>
        <taxon>Acidobacteriota</taxon>
        <taxon>Terriglobia</taxon>
        <taxon>Terriglobales</taxon>
        <taxon>Acidobacteriaceae</taxon>
        <taxon>Granulicella</taxon>
    </lineage>
</organism>
<feature type="signal peptide" evidence="2">
    <location>
        <begin position="1"/>
        <end position="19"/>
    </location>
</feature>
<dbReference type="PANTHER" id="PTHR30570:SF6">
    <property type="entry name" value="PHOSPHATE-BINDING PROTEIN PSTS"/>
    <property type="match status" value="1"/>
</dbReference>
<evidence type="ECO:0000313" key="5">
    <source>
        <dbReference type="Proteomes" id="UP000000343"/>
    </source>
</evidence>
<reference evidence="5" key="1">
    <citation type="submission" date="2011-01" db="EMBL/GenBank/DDBJ databases">
        <title>Complete sequence of chromosome of Acidobacterium sp. MP5ACTX9.</title>
        <authorList>
            <consortium name="US DOE Joint Genome Institute"/>
            <person name="Lucas S."/>
            <person name="Copeland A."/>
            <person name="Lapidus A."/>
            <person name="Cheng J.-F."/>
            <person name="Goodwin L."/>
            <person name="Pitluck S."/>
            <person name="Teshima H."/>
            <person name="Detter J.C."/>
            <person name="Han C."/>
            <person name="Tapia R."/>
            <person name="Land M."/>
            <person name="Hauser L."/>
            <person name="Kyrpides N."/>
            <person name="Ivanova N."/>
            <person name="Ovchinnikova G."/>
            <person name="Pagani I."/>
            <person name="Rawat S.R."/>
            <person name="Mannisto M."/>
            <person name="Haggblom M.M."/>
            <person name="Woyke T."/>
        </authorList>
    </citation>
    <scope>NUCLEOTIDE SEQUENCE [LARGE SCALE GENOMIC DNA]</scope>
    <source>
        <strain evidence="5">MP5ACTX9</strain>
    </source>
</reference>
<feature type="domain" description="PBP" evidence="3">
    <location>
        <begin position="24"/>
        <end position="293"/>
    </location>
</feature>
<dbReference type="Proteomes" id="UP000000343">
    <property type="component" value="Chromosome"/>
</dbReference>
<dbReference type="OrthoDB" id="9790048at2"/>
<dbReference type="AlphaFoldDB" id="E8WYI6"/>
<keyword evidence="1 2" id="KW-0732">Signal</keyword>
<dbReference type="HOGENOM" id="CLU_026228_6_0_0"/>
<protein>
    <recommendedName>
        <fullName evidence="3">PBP domain-containing protein</fullName>
    </recommendedName>
</protein>
<dbReference type="Gene3D" id="3.40.190.10">
    <property type="entry name" value="Periplasmic binding protein-like II"/>
    <property type="match status" value="2"/>
</dbReference>
<proteinExistence type="predicted"/>
<dbReference type="RefSeq" id="WP_013578912.1">
    <property type="nucleotide sequence ID" value="NC_015064.1"/>
</dbReference>
<dbReference type="Pfam" id="PF12849">
    <property type="entry name" value="PBP_like_2"/>
    <property type="match status" value="1"/>
</dbReference>
<dbReference type="InterPro" id="IPR050811">
    <property type="entry name" value="Phosphate_ABC_transporter"/>
</dbReference>
<evidence type="ECO:0000256" key="1">
    <source>
        <dbReference type="ARBA" id="ARBA00022729"/>
    </source>
</evidence>
<feature type="chain" id="PRO_5003233984" description="PBP domain-containing protein" evidence="2">
    <location>
        <begin position="20"/>
        <end position="320"/>
    </location>
</feature>
<name>E8WYI6_GRATM</name>
<dbReference type="eggNOG" id="COG0226">
    <property type="taxonomic scope" value="Bacteria"/>
</dbReference>
<accession>E8WYI6</accession>
<dbReference type="PaxDb" id="1198114-AciX9_0512"/>
<evidence type="ECO:0000259" key="3">
    <source>
        <dbReference type="Pfam" id="PF12849"/>
    </source>
</evidence>
<dbReference type="KEGG" id="acm:AciX9_0512"/>
<gene>
    <name evidence="4" type="ordered locus">AciX9_0512</name>
</gene>
<dbReference type="PANTHER" id="PTHR30570">
    <property type="entry name" value="PERIPLASMIC PHOSPHATE BINDING COMPONENT OF PHOSPHATE ABC TRANSPORTER"/>
    <property type="match status" value="1"/>
</dbReference>
<dbReference type="InterPro" id="IPR024370">
    <property type="entry name" value="PBP_domain"/>
</dbReference>
<sequence length="320" mass="34550">MIRRLLLVAVLTCSGTAHAQTFAPSHVGPGVIRSWGDDQMAGVLTAWQQAFRRYHPDITFTQSLYGSGAGMAGIITGTSDLSLMGRPVTANEVIGFEWVFRYKPLQIQVLTGDLQQDEHSPALAVFVSSQNPLRSISKQQLIEILGCPGMPSGATTWASAGVTGPWASRPIHAYIPDEETGTGAFLQQTLLGLGDRWNWSLVREFHDTPNQPWGAQTIAALRQDPNGLAISTLIHAASGAKLLQIDGLSPSRETLVSARYPLTRGVYIDINRKPDMPVSPRVAEFLRFILSPEGQRVAAAQGSFLPLSGADAAKQAQSLR</sequence>
<keyword evidence="5" id="KW-1185">Reference proteome</keyword>
<dbReference type="STRING" id="1198114.AciX9_0512"/>